<name>A0A6P3VF94_CLUHA</name>
<evidence type="ECO:0000259" key="14">
    <source>
        <dbReference type="PROSITE" id="PS50071"/>
    </source>
</evidence>
<dbReference type="SUPFAM" id="SSF46689">
    <property type="entry name" value="Homeodomain-like"/>
    <property type="match status" value="1"/>
</dbReference>
<evidence type="ECO:0000313" key="15">
    <source>
        <dbReference type="Proteomes" id="UP000515152"/>
    </source>
</evidence>
<evidence type="ECO:0000256" key="7">
    <source>
        <dbReference type="ARBA" id="ARBA00023163"/>
    </source>
</evidence>
<keyword evidence="5 11" id="KW-0238">DNA-binding</keyword>
<gene>
    <name evidence="16" type="primary">hhex</name>
</gene>
<dbReference type="InterPro" id="IPR020479">
    <property type="entry name" value="HD_metazoa"/>
</dbReference>
<evidence type="ECO:0000256" key="12">
    <source>
        <dbReference type="RuleBase" id="RU000682"/>
    </source>
</evidence>
<evidence type="ECO:0000256" key="11">
    <source>
        <dbReference type="PROSITE-ProRule" id="PRU00108"/>
    </source>
</evidence>
<evidence type="ECO:0000313" key="16">
    <source>
        <dbReference type="RefSeq" id="XP_012670020.1"/>
    </source>
</evidence>
<dbReference type="Proteomes" id="UP000515152">
    <property type="component" value="Chromosome 23"/>
</dbReference>
<comment type="subcellular location">
    <subcellularLocation>
        <location evidence="1 11 12">Nucleus</location>
    </subcellularLocation>
</comment>
<dbReference type="GO" id="GO:0000981">
    <property type="term" value="F:DNA-binding transcription factor activity, RNA polymerase II-specific"/>
    <property type="evidence" value="ECO:0007669"/>
    <property type="project" value="InterPro"/>
</dbReference>
<dbReference type="RefSeq" id="XP_012670020.1">
    <property type="nucleotide sequence ID" value="XM_012814566.3"/>
</dbReference>
<dbReference type="PROSITE" id="PS00027">
    <property type="entry name" value="HOMEOBOX_1"/>
    <property type="match status" value="1"/>
</dbReference>
<dbReference type="CTD" id="3087"/>
<evidence type="ECO:0000256" key="5">
    <source>
        <dbReference type="ARBA" id="ARBA00023125"/>
    </source>
</evidence>
<feature type="domain" description="Homeobox" evidence="14">
    <location>
        <begin position="133"/>
        <end position="193"/>
    </location>
</feature>
<dbReference type="OrthoDB" id="6159439at2759"/>
<feature type="DNA-binding region" description="Homeobox" evidence="11">
    <location>
        <begin position="135"/>
        <end position="194"/>
    </location>
</feature>
<keyword evidence="15" id="KW-1185">Reference proteome</keyword>
<feature type="compositionally biased region" description="Basic and acidic residues" evidence="13">
    <location>
        <begin position="201"/>
        <end position="224"/>
    </location>
</feature>
<keyword evidence="3" id="KW-0678">Repressor</keyword>
<keyword evidence="6 11" id="KW-0371">Homeobox</keyword>
<dbReference type="PRINTS" id="PR00024">
    <property type="entry name" value="HOMEOBOX"/>
</dbReference>
<keyword evidence="2" id="KW-0217">Developmental protein</keyword>
<dbReference type="GO" id="GO:0030154">
    <property type="term" value="P:cell differentiation"/>
    <property type="evidence" value="ECO:0007669"/>
    <property type="project" value="TreeGrafter"/>
</dbReference>
<evidence type="ECO:0000256" key="4">
    <source>
        <dbReference type="ARBA" id="ARBA00023015"/>
    </source>
</evidence>
<evidence type="ECO:0000256" key="1">
    <source>
        <dbReference type="ARBA" id="ARBA00004123"/>
    </source>
</evidence>
<dbReference type="PANTHER" id="PTHR24324:SF5">
    <property type="entry name" value="HEMATOPOIETICALLY-EXPRESSED HOMEOBOX PROTEIN HHEX"/>
    <property type="match status" value="1"/>
</dbReference>
<reference evidence="16" key="1">
    <citation type="submission" date="2025-08" db="UniProtKB">
        <authorList>
            <consortium name="RefSeq"/>
        </authorList>
    </citation>
    <scope>IDENTIFICATION</scope>
</reference>
<dbReference type="GO" id="GO:0000978">
    <property type="term" value="F:RNA polymerase II cis-regulatory region sequence-specific DNA binding"/>
    <property type="evidence" value="ECO:0007669"/>
    <property type="project" value="TreeGrafter"/>
</dbReference>
<dbReference type="InterPro" id="IPR017970">
    <property type="entry name" value="Homeobox_CS"/>
</dbReference>
<keyword evidence="7" id="KW-0804">Transcription</keyword>
<dbReference type="GeneID" id="105888824"/>
<evidence type="ECO:0000256" key="13">
    <source>
        <dbReference type="SAM" id="MobiDB-lite"/>
    </source>
</evidence>
<feature type="compositionally biased region" description="Acidic residues" evidence="13">
    <location>
        <begin position="243"/>
        <end position="261"/>
    </location>
</feature>
<protein>
    <recommendedName>
        <fullName evidence="9">Hematopoietically-expressed homeobox protein HHEX</fullName>
    </recommendedName>
    <alternativeName>
        <fullName evidence="10">Hematopoietically-expressed homeobox protein hhex</fullName>
    </alternativeName>
</protein>
<dbReference type="AlphaFoldDB" id="A0A6P3VF94"/>
<dbReference type="InterPro" id="IPR009057">
    <property type="entry name" value="Homeodomain-like_sf"/>
</dbReference>
<proteinExistence type="predicted"/>
<dbReference type="FunFam" id="1.10.10.60:FF:000178">
    <property type="entry name" value="hematopoietically-expressed homeobox protein HHEX"/>
    <property type="match status" value="1"/>
</dbReference>
<keyword evidence="8 11" id="KW-0539">Nucleus</keyword>
<dbReference type="GO" id="GO:0005634">
    <property type="term" value="C:nucleus"/>
    <property type="evidence" value="ECO:0007669"/>
    <property type="project" value="UniProtKB-SubCell"/>
</dbReference>
<dbReference type="KEGG" id="char:105888824"/>
<evidence type="ECO:0000256" key="9">
    <source>
        <dbReference type="ARBA" id="ARBA00073682"/>
    </source>
</evidence>
<dbReference type="Gene3D" id="1.10.10.60">
    <property type="entry name" value="Homeodomain-like"/>
    <property type="match status" value="1"/>
</dbReference>
<evidence type="ECO:0000256" key="3">
    <source>
        <dbReference type="ARBA" id="ARBA00022491"/>
    </source>
</evidence>
<keyword evidence="4" id="KW-0805">Transcription regulation</keyword>
<organism evidence="15 16">
    <name type="scientific">Clupea harengus</name>
    <name type="common">Atlantic herring</name>
    <dbReference type="NCBI Taxonomy" id="7950"/>
    <lineage>
        <taxon>Eukaryota</taxon>
        <taxon>Metazoa</taxon>
        <taxon>Chordata</taxon>
        <taxon>Craniata</taxon>
        <taxon>Vertebrata</taxon>
        <taxon>Euteleostomi</taxon>
        <taxon>Actinopterygii</taxon>
        <taxon>Neopterygii</taxon>
        <taxon>Teleostei</taxon>
        <taxon>Clupei</taxon>
        <taxon>Clupeiformes</taxon>
        <taxon>Clupeoidei</taxon>
        <taxon>Clupeidae</taxon>
        <taxon>Clupea</taxon>
    </lineage>
</organism>
<dbReference type="SMART" id="SM00389">
    <property type="entry name" value="HOX"/>
    <property type="match status" value="1"/>
</dbReference>
<evidence type="ECO:0000256" key="10">
    <source>
        <dbReference type="ARBA" id="ARBA00074106"/>
    </source>
</evidence>
<dbReference type="Pfam" id="PF00046">
    <property type="entry name" value="Homeodomain"/>
    <property type="match status" value="1"/>
</dbReference>
<dbReference type="InterPro" id="IPR001356">
    <property type="entry name" value="HD"/>
</dbReference>
<feature type="compositionally biased region" description="Polar residues" evidence="13">
    <location>
        <begin position="225"/>
        <end position="242"/>
    </location>
</feature>
<evidence type="ECO:0000256" key="2">
    <source>
        <dbReference type="ARBA" id="ARBA00022473"/>
    </source>
</evidence>
<evidence type="ECO:0000256" key="8">
    <source>
        <dbReference type="ARBA" id="ARBA00023242"/>
    </source>
</evidence>
<dbReference type="CDD" id="cd00086">
    <property type="entry name" value="homeodomain"/>
    <property type="match status" value="1"/>
</dbReference>
<dbReference type="PROSITE" id="PS50071">
    <property type="entry name" value="HOMEOBOX_2"/>
    <property type="match status" value="1"/>
</dbReference>
<evidence type="ECO:0000256" key="6">
    <source>
        <dbReference type="ARBA" id="ARBA00023155"/>
    </source>
</evidence>
<sequence>MQYQYPVTSAMNVPLYAPTPIQPVHPTPFYIEDILGRHGNPGSPVLSAPTLPSPNSSFTSLISPYRSSICEPTPIHPALSHHAALAGPYATGAFSPSVYPFNRSLGEYAHALIRHDALGKPLLWTPFIQRPLHKRKGGQVRFSNDQTIELEKKFETQKYLSPPERKRLAKMLQLSERQVKTWFQNRRAKWRRLKQENPQCSKRDIEDENPDRHFDVGVNSDEHSLTQVPHSHAQCSSTALSQEDNESDISENSDQELDIEDGFSSTSQK</sequence>
<feature type="region of interest" description="Disordered" evidence="13">
    <location>
        <begin position="193"/>
        <end position="269"/>
    </location>
</feature>
<dbReference type="InterPro" id="IPR051000">
    <property type="entry name" value="Homeobox_DNA-bind_prot"/>
</dbReference>
<accession>A0A6P3VF94</accession>
<dbReference type="PANTHER" id="PTHR24324">
    <property type="entry name" value="HOMEOBOX PROTEIN HHEX"/>
    <property type="match status" value="1"/>
</dbReference>